<dbReference type="RefSeq" id="WP_076198808.1">
    <property type="nucleotide sequence ID" value="NZ_CP019236.1"/>
</dbReference>
<reference evidence="1 2" key="1">
    <citation type="submission" date="2017-01" db="EMBL/GenBank/DDBJ databases">
        <authorList>
            <person name="Mah S.A."/>
            <person name="Swanson W.J."/>
            <person name="Moy G.W."/>
            <person name="Vacquier V.D."/>
        </authorList>
    </citation>
    <scope>NUCLEOTIDE SEQUENCE [LARGE SCALE GENOMIC DNA]</scope>
    <source>
        <strain evidence="1 2">DCY110</strain>
    </source>
</reference>
<sequence length="105" mass="11447">MATTATARPNTALTGSQSPEQLVALILSIPLFDGFGRSYRIHEQLAGLQAREADAAAAESRIAFEVWRAYKTVEAETNAVAARAELVKGHCRRPDAVPGRRHRHP</sequence>
<dbReference type="KEGG" id="rhy:RD110_09305"/>
<dbReference type="Proteomes" id="UP000186609">
    <property type="component" value="Chromosome"/>
</dbReference>
<evidence type="ECO:0000313" key="1">
    <source>
        <dbReference type="EMBL" id="APW37362.1"/>
    </source>
</evidence>
<organism evidence="1 2">
    <name type="scientific">Rhodoferax koreensis</name>
    <dbReference type="NCBI Taxonomy" id="1842727"/>
    <lineage>
        <taxon>Bacteria</taxon>
        <taxon>Pseudomonadati</taxon>
        <taxon>Pseudomonadota</taxon>
        <taxon>Betaproteobacteria</taxon>
        <taxon>Burkholderiales</taxon>
        <taxon>Comamonadaceae</taxon>
        <taxon>Rhodoferax</taxon>
    </lineage>
</organism>
<protein>
    <submittedName>
        <fullName evidence="1">Uncharacterized protein</fullName>
    </submittedName>
</protein>
<evidence type="ECO:0000313" key="2">
    <source>
        <dbReference type="Proteomes" id="UP000186609"/>
    </source>
</evidence>
<accession>A0A1P8JUD7</accession>
<name>A0A1P8JUD7_9BURK</name>
<dbReference type="SUPFAM" id="SSF56954">
    <property type="entry name" value="Outer membrane efflux proteins (OEP)"/>
    <property type="match status" value="1"/>
</dbReference>
<dbReference type="EMBL" id="CP019236">
    <property type="protein sequence ID" value="APW37362.1"/>
    <property type="molecule type" value="Genomic_DNA"/>
</dbReference>
<proteinExistence type="predicted"/>
<gene>
    <name evidence="1" type="ORF">RD110_09305</name>
</gene>
<dbReference type="AlphaFoldDB" id="A0A1P8JUD7"/>
<dbReference type="GO" id="GO:0015562">
    <property type="term" value="F:efflux transmembrane transporter activity"/>
    <property type="evidence" value="ECO:0007669"/>
    <property type="project" value="InterPro"/>
</dbReference>
<dbReference type="STRING" id="1842727.RD110_09305"/>
<dbReference type="Gene3D" id="1.20.1600.10">
    <property type="entry name" value="Outer membrane efflux proteins (OEP)"/>
    <property type="match status" value="1"/>
</dbReference>
<dbReference type="OrthoDB" id="8902894at2"/>
<keyword evidence="2" id="KW-1185">Reference proteome</keyword>